<reference evidence="1 2" key="1">
    <citation type="submission" date="2015-09" db="EMBL/GenBank/DDBJ databases">
        <authorList>
            <person name="Xu Y."/>
            <person name="Nagy A."/>
            <person name="Liu N.T."/>
            <person name="Nou X."/>
        </authorList>
    </citation>
    <scope>NUCLEOTIDE SEQUENCE [LARGE SCALE GENOMIC DNA]</scope>
    <source>
        <strain evidence="1 2">FC1138</strain>
    </source>
</reference>
<dbReference type="KEGG" id="rin:ACS15_0537"/>
<evidence type="ECO:0000313" key="1">
    <source>
        <dbReference type="EMBL" id="ANH74131.1"/>
    </source>
</evidence>
<gene>
    <name evidence="1" type="ORF">ACS15_0537</name>
</gene>
<sequence length="49" mass="5320">MLEGKHGGTWWSAAARTFGAQRDGGMLRRSCTHTQAHGCVITCMSAVKR</sequence>
<organism evidence="1 2">
    <name type="scientific">Ralstonia insidiosa</name>
    <dbReference type="NCBI Taxonomy" id="190721"/>
    <lineage>
        <taxon>Bacteria</taxon>
        <taxon>Pseudomonadati</taxon>
        <taxon>Pseudomonadota</taxon>
        <taxon>Betaproteobacteria</taxon>
        <taxon>Burkholderiales</taxon>
        <taxon>Burkholderiaceae</taxon>
        <taxon>Ralstonia</taxon>
    </lineage>
</organism>
<evidence type="ECO:0000313" key="2">
    <source>
        <dbReference type="Proteomes" id="UP000077927"/>
    </source>
</evidence>
<dbReference type="EMBL" id="CP012605">
    <property type="protein sequence ID" value="ANH74131.1"/>
    <property type="molecule type" value="Genomic_DNA"/>
</dbReference>
<proteinExistence type="predicted"/>
<name>A0AAC9BH61_9RALS</name>
<accession>A0AAC9BH61</accession>
<dbReference type="Proteomes" id="UP000077927">
    <property type="component" value="Chromosome 1"/>
</dbReference>
<dbReference type="AlphaFoldDB" id="A0AAC9BH61"/>
<protein>
    <submittedName>
        <fullName evidence="1">Uncharacterized protein</fullName>
    </submittedName>
</protein>